<evidence type="ECO:0000313" key="2">
    <source>
        <dbReference type="EMBL" id="CAK7237141.1"/>
    </source>
</evidence>
<dbReference type="Proteomes" id="UP001642482">
    <property type="component" value="Unassembled WGS sequence"/>
</dbReference>
<keyword evidence="3" id="KW-1185">Reference proteome</keyword>
<dbReference type="PANTHER" id="PTHR40624">
    <property type="entry name" value="BIOSYNTHESIS MONOOXYGENASE, PUTATIVE (AFU_ORTHOLOGUE AFUA_1G12025)-RELATED"/>
    <property type="match status" value="1"/>
</dbReference>
<organism evidence="2 3">
    <name type="scientific">Sporothrix eucalyptigena</name>
    <dbReference type="NCBI Taxonomy" id="1812306"/>
    <lineage>
        <taxon>Eukaryota</taxon>
        <taxon>Fungi</taxon>
        <taxon>Dikarya</taxon>
        <taxon>Ascomycota</taxon>
        <taxon>Pezizomycotina</taxon>
        <taxon>Sordariomycetes</taxon>
        <taxon>Sordariomycetidae</taxon>
        <taxon>Ophiostomatales</taxon>
        <taxon>Ophiostomataceae</taxon>
        <taxon>Sporothrix</taxon>
    </lineage>
</organism>
<evidence type="ECO:0000313" key="3">
    <source>
        <dbReference type="Proteomes" id="UP001642482"/>
    </source>
</evidence>
<feature type="domain" description="ABM" evidence="1">
    <location>
        <begin position="3"/>
        <end position="94"/>
    </location>
</feature>
<evidence type="ECO:0000259" key="1">
    <source>
        <dbReference type="PROSITE" id="PS51725"/>
    </source>
</evidence>
<dbReference type="Gene3D" id="3.30.70.100">
    <property type="match status" value="1"/>
</dbReference>
<reference evidence="2 3" key="1">
    <citation type="submission" date="2024-01" db="EMBL/GenBank/DDBJ databases">
        <authorList>
            <person name="Allen C."/>
            <person name="Tagirdzhanova G."/>
        </authorList>
    </citation>
    <scope>NUCLEOTIDE SEQUENCE [LARGE SCALE GENOMIC DNA]</scope>
</reference>
<dbReference type="InterPro" id="IPR011008">
    <property type="entry name" value="Dimeric_a/b-barrel"/>
</dbReference>
<comment type="caution">
    <text evidence="2">The sequence shown here is derived from an EMBL/GenBank/DDBJ whole genome shotgun (WGS) entry which is preliminary data.</text>
</comment>
<gene>
    <name evidence="2" type="ORF">SEUCBS140593_009857</name>
</gene>
<dbReference type="PANTHER" id="PTHR40624:SF1">
    <property type="entry name" value="BIOSYNTHESIS MONOOXYGENASE, PUTATIVE (AFU_ORTHOLOGUE AFUA_1G12025)-RELATED"/>
    <property type="match status" value="1"/>
</dbReference>
<dbReference type="PROSITE" id="PS51725">
    <property type="entry name" value="ABM"/>
    <property type="match status" value="1"/>
</dbReference>
<sequence length="105" mass="11353">MTILVTAILTPAAGKADRLQEILLRHADHVEKHELGCLQYEITVEEKNGGAFVVREQYMDEAALKEHTESPLMVVLGKALGDEALLEGAPAAYQTKLVGGVATRV</sequence>
<dbReference type="InterPro" id="IPR007138">
    <property type="entry name" value="ABM_dom"/>
</dbReference>
<accession>A0ABP0D1M6</accession>
<protein>
    <recommendedName>
        <fullName evidence="1">ABM domain-containing protein</fullName>
    </recommendedName>
</protein>
<dbReference type="EMBL" id="CAWUHD010000175">
    <property type="protein sequence ID" value="CAK7237141.1"/>
    <property type="molecule type" value="Genomic_DNA"/>
</dbReference>
<dbReference type="Pfam" id="PF03992">
    <property type="entry name" value="ABM"/>
    <property type="match status" value="1"/>
</dbReference>
<name>A0ABP0D1M6_9PEZI</name>
<proteinExistence type="predicted"/>
<dbReference type="SUPFAM" id="SSF54909">
    <property type="entry name" value="Dimeric alpha+beta barrel"/>
    <property type="match status" value="1"/>
</dbReference>